<dbReference type="AlphaFoldDB" id="W9SVJ8"/>
<keyword evidence="1" id="KW-1133">Transmembrane helix</keyword>
<reference evidence="3" key="1">
    <citation type="submission" date="2013-01" db="EMBL/GenBank/DDBJ databases">
        <title>Draft Genome Sequence of a Mulberry Tree, Morus notabilis C.K. Schneid.</title>
        <authorList>
            <person name="He N."/>
            <person name="Zhao S."/>
        </authorList>
    </citation>
    <scope>NUCLEOTIDE SEQUENCE</scope>
</reference>
<dbReference type="Proteomes" id="UP000030645">
    <property type="component" value="Unassembled WGS sequence"/>
</dbReference>
<keyword evidence="1" id="KW-0472">Membrane</keyword>
<dbReference type="InterPro" id="IPR053258">
    <property type="entry name" value="Ca-permeable_cation_channel"/>
</dbReference>
<name>W9SVJ8_9ROSA</name>
<accession>W9SVJ8</accession>
<evidence type="ECO:0000256" key="1">
    <source>
        <dbReference type="SAM" id="Phobius"/>
    </source>
</evidence>
<feature type="transmembrane region" description="Helical" evidence="1">
    <location>
        <begin position="44"/>
        <end position="64"/>
    </location>
</feature>
<gene>
    <name evidence="2" type="ORF">L484_002648</name>
</gene>
<organism evidence="2 3">
    <name type="scientific">Morus notabilis</name>
    <dbReference type="NCBI Taxonomy" id="981085"/>
    <lineage>
        <taxon>Eukaryota</taxon>
        <taxon>Viridiplantae</taxon>
        <taxon>Streptophyta</taxon>
        <taxon>Embryophyta</taxon>
        <taxon>Tracheophyta</taxon>
        <taxon>Spermatophyta</taxon>
        <taxon>Magnoliopsida</taxon>
        <taxon>eudicotyledons</taxon>
        <taxon>Gunneridae</taxon>
        <taxon>Pentapetalae</taxon>
        <taxon>rosids</taxon>
        <taxon>fabids</taxon>
        <taxon>Rosales</taxon>
        <taxon>Moraceae</taxon>
        <taxon>Moreae</taxon>
        <taxon>Morus</taxon>
    </lineage>
</organism>
<protein>
    <submittedName>
        <fullName evidence="2">Uncharacterized protein</fullName>
    </submittedName>
</protein>
<dbReference type="EMBL" id="KE346197">
    <property type="protein sequence ID" value="EXC30126.1"/>
    <property type="molecule type" value="Genomic_DNA"/>
</dbReference>
<dbReference type="eggNOG" id="ENOG502S9QA">
    <property type="taxonomic scope" value="Eukaryota"/>
</dbReference>
<dbReference type="PANTHER" id="PTHR34115">
    <property type="entry name" value="PROTEIN, PUTATIVE-RELATED"/>
    <property type="match status" value="1"/>
</dbReference>
<keyword evidence="3" id="KW-1185">Reference proteome</keyword>
<feature type="transmembrane region" description="Helical" evidence="1">
    <location>
        <begin position="84"/>
        <end position="105"/>
    </location>
</feature>
<evidence type="ECO:0000313" key="3">
    <source>
        <dbReference type="Proteomes" id="UP000030645"/>
    </source>
</evidence>
<sequence>MARNSSRPSFSLADLRSSLPHEQPSFNIVYNMPTINYFQPQHRIIPNFPHPIVAFIIPVILHLIELQCQCKANSPFETNPVTMWFGVSCLLAYCLAYGIELRIAPRLRSPNCSDHSVIRYGSSLFGSLCLASLTSLLLPSMKPLLYGFYGLLSIGGILQSYKIVWNSIDKSIVINFFRPCRGQVERDLLPV</sequence>
<feature type="transmembrane region" description="Helical" evidence="1">
    <location>
        <begin position="144"/>
        <end position="161"/>
    </location>
</feature>
<proteinExistence type="predicted"/>
<feature type="transmembrane region" description="Helical" evidence="1">
    <location>
        <begin position="117"/>
        <end position="138"/>
    </location>
</feature>
<keyword evidence="1" id="KW-0812">Transmembrane</keyword>
<dbReference type="PANTHER" id="PTHR34115:SF5">
    <property type="entry name" value="PROTEIN, PUTATIVE-RELATED"/>
    <property type="match status" value="1"/>
</dbReference>
<evidence type="ECO:0000313" key="2">
    <source>
        <dbReference type="EMBL" id="EXC30126.1"/>
    </source>
</evidence>